<feature type="domain" description="SpoVT-AbrB" evidence="8">
    <location>
        <begin position="5"/>
        <end position="47"/>
    </location>
</feature>
<gene>
    <name evidence="7" type="primary">mraZ</name>
    <name evidence="9" type="ORF">SAMN04487834_100739</name>
</gene>
<name>A0A1H6R6K8_9FIRM</name>
<dbReference type="InterPro" id="IPR038619">
    <property type="entry name" value="MraZ_sf"/>
</dbReference>
<evidence type="ECO:0000256" key="2">
    <source>
        <dbReference type="ARBA" id="ARBA00022490"/>
    </source>
</evidence>
<dbReference type="PROSITE" id="PS51740">
    <property type="entry name" value="SPOVT_ABRB"/>
    <property type="match status" value="2"/>
</dbReference>
<dbReference type="GeneID" id="54119887"/>
<dbReference type="InterPro" id="IPR007159">
    <property type="entry name" value="SpoVT-AbrB_dom"/>
</dbReference>
<evidence type="ECO:0000259" key="8">
    <source>
        <dbReference type="PROSITE" id="PS51740"/>
    </source>
</evidence>
<accession>A0A1H6R6K8</accession>
<dbReference type="RefSeq" id="WP_033162482.1">
    <property type="nucleotide sequence ID" value="NZ_CACVPP010000034.1"/>
</dbReference>
<protein>
    <recommendedName>
        <fullName evidence="1 7">Transcriptional regulator MraZ</fullName>
    </recommendedName>
</protein>
<dbReference type="GO" id="GO:0009295">
    <property type="term" value="C:nucleoid"/>
    <property type="evidence" value="ECO:0007669"/>
    <property type="project" value="UniProtKB-SubCell"/>
</dbReference>
<keyword evidence="5 7" id="KW-0238">DNA-binding</keyword>
<dbReference type="PANTHER" id="PTHR34701:SF1">
    <property type="entry name" value="TRANSCRIPTIONAL REGULATOR MRAZ"/>
    <property type="match status" value="1"/>
</dbReference>
<dbReference type="CDD" id="cd16320">
    <property type="entry name" value="MraZ_N"/>
    <property type="match status" value="1"/>
</dbReference>
<keyword evidence="6 7" id="KW-0804">Transcription</keyword>
<organism evidence="9 10">
    <name type="scientific">Sharpea azabuensis</name>
    <dbReference type="NCBI Taxonomy" id="322505"/>
    <lineage>
        <taxon>Bacteria</taxon>
        <taxon>Bacillati</taxon>
        <taxon>Bacillota</taxon>
        <taxon>Erysipelotrichia</taxon>
        <taxon>Erysipelotrichales</taxon>
        <taxon>Coprobacillaceae</taxon>
        <taxon>Sharpea</taxon>
    </lineage>
</organism>
<dbReference type="HAMAP" id="MF_01008">
    <property type="entry name" value="MraZ"/>
    <property type="match status" value="1"/>
</dbReference>
<dbReference type="Proteomes" id="UP000183028">
    <property type="component" value="Unassembled WGS sequence"/>
</dbReference>
<dbReference type="GO" id="GO:2000143">
    <property type="term" value="P:negative regulation of DNA-templated transcription initiation"/>
    <property type="evidence" value="ECO:0007669"/>
    <property type="project" value="TreeGrafter"/>
</dbReference>
<dbReference type="InterPro" id="IPR020603">
    <property type="entry name" value="MraZ_dom"/>
</dbReference>
<sequence>MFFGEYRHNLDAKGRLSIPAKLRAQCPGNVYVTIGNDGCLNVYNEEGWQNYYAKLSKLKQNKKSARAFLRLVTSRVSECEFDKMGRINIPALLREHAHLEKACVIVGSGDHMEIWNEEAWDQYIDANNDDFDSLSEMLDEMEEE</sequence>
<evidence type="ECO:0000256" key="1">
    <source>
        <dbReference type="ARBA" id="ARBA00013860"/>
    </source>
</evidence>
<proteinExistence type="inferred from homology"/>
<evidence type="ECO:0000256" key="5">
    <source>
        <dbReference type="ARBA" id="ARBA00023125"/>
    </source>
</evidence>
<keyword evidence="4 7" id="KW-0805">Transcription regulation</keyword>
<dbReference type="CDD" id="cd16321">
    <property type="entry name" value="MraZ_C"/>
    <property type="match status" value="1"/>
</dbReference>
<feature type="domain" description="SpoVT-AbrB" evidence="8">
    <location>
        <begin position="76"/>
        <end position="119"/>
    </location>
</feature>
<evidence type="ECO:0000256" key="6">
    <source>
        <dbReference type="ARBA" id="ARBA00023163"/>
    </source>
</evidence>
<comment type="subunit">
    <text evidence="7">Forms oligomers.</text>
</comment>
<dbReference type="PANTHER" id="PTHR34701">
    <property type="entry name" value="TRANSCRIPTIONAL REGULATOR MRAZ"/>
    <property type="match status" value="1"/>
</dbReference>
<dbReference type="eggNOG" id="COG2001">
    <property type="taxonomic scope" value="Bacteria"/>
</dbReference>
<evidence type="ECO:0000256" key="4">
    <source>
        <dbReference type="ARBA" id="ARBA00023015"/>
    </source>
</evidence>
<dbReference type="InterPro" id="IPR035644">
    <property type="entry name" value="MraZ_C"/>
</dbReference>
<comment type="similarity">
    <text evidence="7">Belongs to the MraZ family.</text>
</comment>
<dbReference type="GO" id="GO:0003700">
    <property type="term" value="F:DNA-binding transcription factor activity"/>
    <property type="evidence" value="ECO:0007669"/>
    <property type="project" value="UniProtKB-UniRule"/>
</dbReference>
<dbReference type="STRING" id="322505.SAMN04487836_102105"/>
<dbReference type="InterPro" id="IPR003444">
    <property type="entry name" value="MraZ"/>
</dbReference>
<dbReference type="NCBIfam" id="TIGR00242">
    <property type="entry name" value="division/cell wall cluster transcriptional repressor MraZ"/>
    <property type="match status" value="1"/>
</dbReference>
<dbReference type="GO" id="GO:0005737">
    <property type="term" value="C:cytoplasm"/>
    <property type="evidence" value="ECO:0007669"/>
    <property type="project" value="UniProtKB-UniRule"/>
</dbReference>
<dbReference type="GO" id="GO:0000976">
    <property type="term" value="F:transcription cis-regulatory region binding"/>
    <property type="evidence" value="ECO:0007669"/>
    <property type="project" value="TreeGrafter"/>
</dbReference>
<keyword evidence="10" id="KW-1185">Reference proteome</keyword>
<reference evidence="10" key="1">
    <citation type="submission" date="2016-10" db="EMBL/GenBank/DDBJ databases">
        <authorList>
            <person name="Varghese N."/>
        </authorList>
    </citation>
    <scope>NUCLEOTIDE SEQUENCE [LARGE SCALE GENOMIC DNA]</scope>
    <source>
        <strain evidence="10">DSM 20406</strain>
    </source>
</reference>
<dbReference type="OrthoDB" id="9807753at2"/>
<dbReference type="AlphaFoldDB" id="A0A1H6R6K8"/>
<keyword evidence="2 7" id="KW-0963">Cytoplasm</keyword>
<dbReference type="SUPFAM" id="SSF89447">
    <property type="entry name" value="AbrB/MazE/MraZ-like"/>
    <property type="match status" value="1"/>
</dbReference>
<evidence type="ECO:0000256" key="7">
    <source>
        <dbReference type="HAMAP-Rule" id="MF_01008"/>
    </source>
</evidence>
<dbReference type="EMBL" id="FNYK01000007">
    <property type="protein sequence ID" value="SEI51451.1"/>
    <property type="molecule type" value="Genomic_DNA"/>
</dbReference>
<dbReference type="Pfam" id="PF02381">
    <property type="entry name" value="MraZ"/>
    <property type="match status" value="2"/>
</dbReference>
<evidence type="ECO:0000313" key="10">
    <source>
        <dbReference type="Proteomes" id="UP000183028"/>
    </source>
</evidence>
<keyword evidence="3" id="KW-0677">Repeat</keyword>
<comment type="subcellular location">
    <subcellularLocation>
        <location evidence="7">Cytoplasm</location>
        <location evidence="7">Nucleoid</location>
    </subcellularLocation>
</comment>
<evidence type="ECO:0000256" key="3">
    <source>
        <dbReference type="ARBA" id="ARBA00022737"/>
    </source>
</evidence>
<dbReference type="InterPro" id="IPR035642">
    <property type="entry name" value="MraZ_N"/>
</dbReference>
<dbReference type="InterPro" id="IPR037914">
    <property type="entry name" value="SpoVT-AbrB_sf"/>
</dbReference>
<dbReference type="Gene3D" id="3.40.1550.20">
    <property type="entry name" value="Transcriptional regulator MraZ domain"/>
    <property type="match status" value="1"/>
</dbReference>
<evidence type="ECO:0000313" key="9">
    <source>
        <dbReference type="EMBL" id="SEI51451.1"/>
    </source>
</evidence>